<organism evidence="1 3">
    <name type="scientific">Didymodactylos carnosus</name>
    <dbReference type="NCBI Taxonomy" id="1234261"/>
    <lineage>
        <taxon>Eukaryota</taxon>
        <taxon>Metazoa</taxon>
        <taxon>Spiralia</taxon>
        <taxon>Gnathifera</taxon>
        <taxon>Rotifera</taxon>
        <taxon>Eurotatoria</taxon>
        <taxon>Bdelloidea</taxon>
        <taxon>Philodinida</taxon>
        <taxon>Philodinidae</taxon>
        <taxon>Didymodactylos</taxon>
    </lineage>
</organism>
<dbReference type="Proteomes" id="UP000677228">
    <property type="component" value="Unassembled WGS sequence"/>
</dbReference>
<evidence type="ECO:0000313" key="2">
    <source>
        <dbReference type="EMBL" id="CAF3948367.1"/>
    </source>
</evidence>
<protein>
    <submittedName>
        <fullName evidence="1">Uncharacterized protein</fullName>
    </submittedName>
</protein>
<sequence length="160" mass="18899">MMANFDCMGEPLERDSEVNYLVERGVIEHLRVAYYLRRVPLPPAQYIFSYQQRQQQRFFFRNLVNNVYDGSPYCPMDLYQYKIIVVLPDGCPKFLRYILETLFIIHGETELNMICPLGGSPHRRYGCPYQRDYFRYVGRPPTILFDTTNNPCASNMITTL</sequence>
<dbReference type="AlphaFoldDB" id="A0A8S2EF29"/>
<reference evidence="1" key="1">
    <citation type="submission" date="2021-02" db="EMBL/GenBank/DDBJ databases">
        <authorList>
            <person name="Nowell W R."/>
        </authorList>
    </citation>
    <scope>NUCLEOTIDE SEQUENCE</scope>
</reference>
<evidence type="ECO:0000313" key="1">
    <source>
        <dbReference type="EMBL" id="CAF1146438.1"/>
    </source>
</evidence>
<comment type="caution">
    <text evidence="1">The sequence shown here is derived from an EMBL/GenBank/DDBJ whole genome shotgun (WGS) entry which is preliminary data.</text>
</comment>
<gene>
    <name evidence="1" type="ORF">OVA965_LOCUS21383</name>
    <name evidence="2" type="ORF">TMI583_LOCUS22025</name>
</gene>
<dbReference type="EMBL" id="CAJOBA010029019">
    <property type="protein sequence ID" value="CAF3948367.1"/>
    <property type="molecule type" value="Genomic_DNA"/>
</dbReference>
<name>A0A8S2EF29_9BILA</name>
<evidence type="ECO:0000313" key="3">
    <source>
        <dbReference type="Proteomes" id="UP000677228"/>
    </source>
</evidence>
<dbReference type="Proteomes" id="UP000682733">
    <property type="component" value="Unassembled WGS sequence"/>
</dbReference>
<accession>A0A8S2EF29</accession>
<dbReference type="EMBL" id="CAJNOK010011703">
    <property type="protein sequence ID" value="CAF1146438.1"/>
    <property type="molecule type" value="Genomic_DNA"/>
</dbReference>
<proteinExistence type="predicted"/>